<accession>A0ABS1BVB4</accession>
<dbReference type="RefSeq" id="WP_200523205.1">
    <property type="nucleotide sequence ID" value="NZ_JAEHNZ010000004.1"/>
</dbReference>
<proteinExistence type="predicted"/>
<protein>
    <submittedName>
        <fullName evidence="1">Lipopolysaccharide heptosyltransferase</fullName>
    </submittedName>
</protein>
<sequence>MQNPAPIITTVKVNPSFIPEDKDYPHFRLIPITTDTGKYHCLYLFLNPKERMLLEARAKRHVIIKRLTQLTEHAPLTIFETIAR</sequence>
<gene>
    <name evidence="1" type="ORF">JDW22_11720</name>
</gene>
<evidence type="ECO:0000313" key="1">
    <source>
        <dbReference type="EMBL" id="MBK0397223.1"/>
    </source>
</evidence>
<dbReference type="EMBL" id="JAEHNZ010000004">
    <property type="protein sequence ID" value="MBK0397223.1"/>
    <property type="molecule type" value="Genomic_DNA"/>
</dbReference>
<comment type="caution">
    <text evidence="1">The sequence shown here is derived from an EMBL/GenBank/DDBJ whole genome shotgun (WGS) entry which is preliminary data.</text>
</comment>
<dbReference type="Proteomes" id="UP000614058">
    <property type="component" value="Unassembled WGS sequence"/>
</dbReference>
<name>A0ABS1BVB4_9NEIS</name>
<evidence type="ECO:0000313" key="2">
    <source>
        <dbReference type="Proteomes" id="UP000614058"/>
    </source>
</evidence>
<keyword evidence="2" id="KW-1185">Reference proteome</keyword>
<reference evidence="1 2" key="1">
    <citation type="journal article" date="2021" name="Pathogens">
        <title>Isolation and Characterization of Kingella bonacorsii sp. nov., A Novel Kingella Species Detected in a Stable Periodontitis Subject.</title>
        <authorList>
            <person name="Antezack A."/>
            <person name="Boxberger M."/>
            <person name="Rolland C."/>
            <person name="Monnet-Corti V."/>
            <person name="La Scola B."/>
        </authorList>
    </citation>
    <scope>NUCLEOTIDE SEQUENCE [LARGE SCALE GENOMIC DNA]</scope>
    <source>
        <strain evidence="1 2">Marseille-Q4569</strain>
    </source>
</reference>
<organism evidence="1 2">
    <name type="scientific">Kingella bonacorsii</name>
    <dbReference type="NCBI Taxonomy" id="2796361"/>
    <lineage>
        <taxon>Bacteria</taxon>
        <taxon>Pseudomonadati</taxon>
        <taxon>Pseudomonadota</taxon>
        <taxon>Betaproteobacteria</taxon>
        <taxon>Neisseriales</taxon>
        <taxon>Neisseriaceae</taxon>
        <taxon>Kingella</taxon>
    </lineage>
</organism>